<dbReference type="InterPro" id="IPR011990">
    <property type="entry name" value="TPR-like_helical_dom_sf"/>
</dbReference>
<dbReference type="AlphaFoldDB" id="A0A7W7S6T9"/>
<organism evidence="1 2">
    <name type="scientific">Kitasatospora gansuensis</name>
    <dbReference type="NCBI Taxonomy" id="258050"/>
    <lineage>
        <taxon>Bacteria</taxon>
        <taxon>Bacillati</taxon>
        <taxon>Actinomycetota</taxon>
        <taxon>Actinomycetes</taxon>
        <taxon>Kitasatosporales</taxon>
        <taxon>Streptomycetaceae</taxon>
        <taxon>Kitasatospora</taxon>
    </lineage>
</organism>
<proteinExistence type="predicted"/>
<dbReference type="RefSeq" id="WP_184911300.1">
    <property type="nucleotide sequence ID" value="NZ_JACHJR010000001.1"/>
</dbReference>
<evidence type="ECO:0000313" key="1">
    <source>
        <dbReference type="EMBL" id="MBB4944989.1"/>
    </source>
</evidence>
<sequence length="1237" mass="130155">MPGPSPARPDHQADASTLTGGSAYGLLGADVHVSAEGVPLYLLADWRRPERLDDAWLAEQPSRLLDAGSAVVGFTGRERELAELRRWCTDGPPAAARWLHAPGGQGKSRIAGQLAGELAESGWQVVTAAEGPGAVLPPPGSTDLRPAGAVGLLLLVDRADHWPQSRLARLLGNALLHQAGLPTRVLLLARGADAPPLLRDAFADLSRQTLAPLSATDRLAVYVAARAAFAEKYGVRPPADPVELAHPEFGLTLAVQMAALVAVDAYATGRRAPADPAGLSVYLLDREQFNWARLHRGLRPGRFSSPPWVMNRTVFTATLTGPQPAGTAAELIGSLGLDHPTAALLADHAACYPPPGTGTALHALAPDRLAEDFLALTLPGHPADHPAQPWAPATAAALTRAGWRPGRSVTVLAAAAARWPHIGPNCLYPLLDADPGTAVAAGSPGLAHLSELPDITPELLEQVLTQIPFPTPADLIPGRAAVLVRLLPHRLARTEDPAVHARIHAEHAGHLAELGRDAEAVQTARRTVQLIGHLVAAAPGRYEPRMARALAALADRLGRAGRPDEAAEVQARAVELLRQRPDFEPGLAAALAAHGNHLERAGRWGEAHRANRQAVQRYRRLAEQDPAHRAGLAAALTDAAGMSLRGIGTDDDLDPAREAVALWRTLAVEDPDTHRPALACALLGLRNDLARAGRWDEAVRAGQELVALHRTSAESGGEAHATALSELRRLLTAAGRPAEAVPAGAEAVTLWQRLAERAPATHRAALLAALDGQRQALRAAGRAAGPAPAPAGLWSPPPVPVEVRAAELAQQQDWPGYWELTCAAPVVDAVPLASRLLSAGWSPPDPADRELLDRLTALDPDEVTAAATRAVAAATVRLPAGLHLLDADHVSFAHGSPALALATPGHGTRREVIETLDLARDARATLHQGEAGHSAVACLGPGQVVAARRVGGDDPHFELVRHSAAGPQLLAAGTAVAAARLVPTATGYVAGLRLTPGALVDDGRSELRQVGLEPWGLANAELLAVAPDGDRLVLSDGRRLVLTDTGLRGVLGTATVPAESGRLLDLTFAGPGRLLGSGRQGGLTLWELDGAEPRPTVRRDTPRLRNLFAVPAWQVVGGLAPSEGRVHFYDRRSLAPVPVPPHLADTVEWPRVLRCSPDGRFVAYAGRPVADPRDGSALLHDLHHPGALLHRPPGSLSRTESAVLAARFPGDRDVRELLLLAHHLSLRAADQNSPRPS</sequence>
<protein>
    <submittedName>
        <fullName evidence="1">Tetratricopeptide (TPR) repeat protein</fullName>
    </submittedName>
</protein>
<reference evidence="1 2" key="1">
    <citation type="submission" date="2020-08" db="EMBL/GenBank/DDBJ databases">
        <title>Sequencing the genomes of 1000 actinobacteria strains.</title>
        <authorList>
            <person name="Klenk H.-P."/>
        </authorList>
    </citation>
    <scope>NUCLEOTIDE SEQUENCE [LARGE SCALE GENOMIC DNA]</scope>
    <source>
        <strain evidence="1 2">DSM 44786</strain>
    </source>
</reference>
<accession>A0A7W7S6T9</accession>
<dbReference type="SUPFAM" id="SSF48452">
    <property type="entry name" value="TPR-like"/>
    <property type="match status" value="1"/>
</dbReference>
<dbReference type="Gene3D" id="1.25.40.10">
    <property type="entry name" value="Tetratricopeptide repeat domain"/>
    <property type="match status" value="2"/>
</dbReference>
<name>A0A7W7S6T9_9ACTN</name>
<dbReference type="Proteomes" id="UP000573327">
    <property type="component" value="Unassembled WGS sequence"/>
</dbReference>
<dbReference type="InterPro" id="IPR011044">
    <property type="entry name" value="Quino_amine_DH_bsu"/>
</dbReference>
<evidence type="ECO:0000313" key="2">
    <source>
        <dbReference type="Proteomes" id="UP000573327"/>
    </source>
</evidence>
<gene>
    <name evidence="1" type="ORF">F4556_000524</name>
</gene>
<comment type="caution">
    <text evidence="1">The sequence shown here is derived from an EMBL/GenBank/DDBJ whole genome shotgun (WGS) entry which is preliminary data.</text>
</comment>
<dbReference type="SUPFAM" id="SSF50969">
    <property type="entry name" value="YVTN repeat-like/Quinoprotein amine dehydrogenase"/>
    <property type="match status" value="1"/>
</dbReference>
<keyword evidence="2" id="KW-1185">Reference proteome</keyword>
<dbReference type="EMBL" id="JACHJR010000001">
    <property type="protein sequence ID" value="MBB4944989.1"/>
    <property type="molecule type" value="Genomic_DNA"/>
</dbReference>